<dbReference type="PROSITE" id="PS51123">
    <property type="entry name" value="OMPA_2"/>
    <property type="match status" value="1"/>
</dbReference>
<name>A0ABW6DBU6_9BACT</name>
<dbReference type="PANTHER" id="PTHR30329">
    <property type="entry name" value="STATOR ELEMENT OF FLAGELLAR MOTOR COMPLEX"/>
    <property type="match status" value="1"/>
</dbReference>
<dbReference type="CDD" id="cd07185">
    <property type="entry name" value="OmpA_C-like"/>
    <property type="match status" value="1"/>
</dbReference>
<feature type="domain" description="OmpA-like" evidence="6">
    <location>
        <begin position="422"/>
        <end position="536"/>
    </location>
</feature>
<gene>
    <name evidence="7" type="ORF">U0R10_07080</name>
</gene>
<evidence type="ECO:0000313" key="7">
    <source>
        <dbReference type="EMBL" id="MFD3394377.1"/>
    </source>
</evidence>
<dbReference type="RefSeq" id="WP_377983259.1">
    <property type="nucleotide sequence ID" value="NZ_JBBKXZ010000002.1"/>
</dbReference>
<keyword evidence="2 4" id="KW-0472">Membrane</keyword>
<keyword evidence="3" id="KW-0998">Cell outer membrane</keyword>
<dbReference type="Pfam" id="PF00691">
    <property type="entry name" value="OmpA"/>
    <property type="match status" value="1"/>
</dbReference>
<comment type="caution">
    <text evidence="7">The sequence shown here is derived from an EMBL/GenBank/DDBJ whole genome shotgun (WGS) entry which is preliminary data.</text>
</comment>
<reference evidence="7 8" key="1">
    <citation type="submission" date="2024-03" db="EMBL/GenBank/DDBJ databases">
        <title>Aquirufa genome sequencing.</title>
        <authorList>
            <person name="Pitt A."/>
            <person name="Hahn M.W."/>
        </authorList>
    </citation>
    <scope>NUCLEOTIDE SEQUENCE [LARGE SCALE GENOMIC DNA]</scope>
    <source>
        <strain evidence="7 8">OSTEICH-129V</strain>
    </source>
</reference>
<evidence type="ECO:0000256" key="5">
    <source>
        <dbReference type="SAM" id="MobiDB-lite"/>
    </source>
</evidence>
<dbReference type="InterPro" id="IPR011042">
    <property type="entry name" value="6-blade_b-propeller_TolB-like"/>
</dbReference>
<dbReference type="SUPFAM" id="SSF103088">
    <property type="entry name" value="OmpA-like"/>
    <property type="match status" value="1"/>
</dbReference>
<keyword evidence="8" id="KW-1185">Reference proteome</keyword>
<dbReference type="SUPFAM" id="SSF82171">
    <property type="entry name" value="DPP6 N-terminal domain-like"/>
    <property type="match status" value="1"/>
</dbReference>
<dbReference type="Pfam" id="PF07676">
    <property type="entry name" value="PD40"/>
    <property type="match status" value="1"/>
</dbReference>
<dbReference type="EMBL" id="JBBKXZ010000002">
    <property type="protein sequence ID" value="MFD3394377.1"/>
    <property type="molecule type" value="Genomic_DNA"/>
</dbReference>
<sequence>MDLSRIICVILVSASTIFAQQKPENLGSAINSDFSELNPVMAPDGNTLFFGRKNHPANKYGTQGSETVAGSQDIWYSERVGEAWSTARRMPDVLNRDQYNTILSISPDGQTILLKGSYVNGNYETRGFSLAKKQISGWSIPEKINIPNYERMSKGLNEYAYLSMDGKTLLLAFSEKKKSDRDDIYVSFLQGGGWTKPEKLSDAINSEYSETTPFLAADGMTMYFSSDRPGGQGSQDIYMTKRLGQGWTSWRKPVNIGPPVNTPAYDAYYTLSAKGDFAYFLSSTETGKKDIFRIAVEPEPVVAAVAKEEPIIQQDVKSSPRIASSETSSAVVLLSGKILNSTGMVPGGASVAYEDLKTGKIIGQATPDPSTGQYKLVLPYGINYGITAKADGFLPSSLHLDLSQMRGRYLELDDRDLTMVPIAKGSTMTVNNLFFELNKATLTPESDPELKRMVQVMQDNPSLRIEISGHTDNTGTDLINDRLSQARADAVQAYLLAAGVAQTRIQSKGYGSKKPKVSNETEEGRSQNRRVEFAIL</sequence>
<feature type="compositionally biased region" description="Basic and acidic residues" evidence="5">
    <location>
        <begin position="517"/>
        <end position="529"/>
    </location>
</feature>
<evidence type="ECO:0000256" key="4">
    <source>
        <dbReference type="PROSITE-ProRule" id="PRU00473"/>
    </source>
</evidence>
<dbReference type="InterPro" id="IPR006665">
    <property type="entry name" value="OmpA-like"/>
</dbReference>
<dbReference type="Gene3D" id="3.30.1330.60">
    <property type="entry name" value="OmpA-like domain"/>
    <property type="match status" value="1"/>
</dbReference>
<evidence type="ECO:0000256" key="2">
    <source>
        <dbReference type="ARBA" id="ARBA00023136"/>
    </source>
</evidence>
<organism evidence="7 8">
    <name type="scientific">Aquirufa avitistagni</name>
    <dbReference type="NCBI Taxonomy" id="3104728"/>
    <lineage>
        <taxon>Bacteria</taxon>
        <taxon>Pseudomonadati</taxon>
        <taxon>Bacteroidota</taxon>
        <taxon>Cytophagia</taxon>
        <taxon>Cytophagales</taxon>
        <taxon>Flectobacillaceae</taxon>
        <taxon>Aquirufa</taxon>
    </lineage>
</organism>
<dbReference type="InterPro" id="IPR050330">
    <property type="entry name" value="Bact_OuterMem_StrucFunc"/>
</dbReference>
<dbReference type="InterPro" id="IPR006690">
    <property type="entry name" value="OMPA-like_CS"/>
</dbReference>
<evidence type="ECO:0000256" key="1">
    <source>
        <dbReference type="ARBA" id="ARBA00004442"/>
    </source>
</evidence>
<dbReference type="PANTHER" id="PTHR30329:SF21">
    <property type="entry name" value="LIPOPROTEIN YIAD-RELATED"/>
    <property type="match status" value="1"/>
</dbReference>
<dbReference type="InterPro" id="IPR006664">
    <property type="entry name" value="OMP_bac"/>
</dbReference>
<dbReference type="Gene3D" id="2.120.10.30">
    <property type="entry name" value="TolB, C-terminal domain"/>
    <property type="match status" value="1"/>
</dbReference>
<evidence type="ECO:0000256" key="3">
    <source>
        <dbReference type="ARBA" id="ARBA00023237"/>
    </source>
</evidence>
<feature type="region of interest" description="Disordered" evidence="5">
    <location>
        <begin position="507"/>
        <end position="529"/>
    </location>
</feature>
<dbReference type="PROSITE" id="PS01068">
    <property type="entry name" value="OMPA_1"/>
    <property type="match status" value="1"/>
</dbReference>
<dbReference type="Proteomes" id="UP001598138">
    <property type="component" value="Unassembled WGS sequence"/>
</dbReference>
<dbReference type="InterPro" id="IPR036737">
    <property type="entry name" value="OmpA-like_sf"/>
</dbReference>
<proteinExistence type="predicted"/>
<accession>A0ABW6DBU6</accession>
<evidence type="ECO:0000313" key="8">
    <source>
        <dbReference type="Proteomes" id="UP001598138"/>
    </source>
</evidence>
<protein>
    <submittedName>
        <fullName evidence="7">OmpA family protein</fullName>
    </submittedName>
</protein>
<dbReference type="PRINTS" id="PR01023">
    <property type="entry name" value="NAFLGMOTY"/>
</dbReference>
<dbReference type="PRINTS" id="PR01021">
    <property type="entry name" value="OMPADOMAIN"/>
</dbReference>
<comment type="subcellular location">
    <subcellularLocation>
        <location evidence="1">Cell outer membrane</location>
    </subcellularLocation>
</comment>
<evidence type="ECO:0000259" key="6">
    <source>
        <dbReference type="PROSITE" id="PS51123"/>
    </source>
</evidence>
<dbReference type="InterPro" id="IPR011659">
    <property type="entry name" value="WD40"/>
</dbReference>